<dbReference type="AlphaFoldDB" id="A0A699TIR4"/>
<accession>A0A699TIR4</accession>
<sequence>MGEGTKNYSFAHILTGSNPSVLVDKTKSVGDRLKTAHTTSSANKESGADDTLRKVKLEDLADILKDTRSAFFTPDSSTDEPIIVSDVHLLQSQKKEIKQAKIIAEAEVASIKSKPSYLNTNQLIELLVTSMKLELSKLLALHDFASCLPIELKELPL</sequence>
<gene>
    <name evidence="1" type="ORF">Tci_881572</name>
</gene>
<name>A0A699TIR4_TANCI</name>
<proteinExistence type="predicted"/>
<reference evidence="1" key="1">
    <citation type="journal article" date="2019" name="Sci. Rep.">
        <title>Draft genome of Tanacetum cinerariifolium, the natural source of mosquito coil.</title>
        <authorList>
            <person name="Yamashiro T."/>
            <person name="Shiraishi A."/>
            <person name="Satake H."/>
            <person name="Nakayama K."/>
        </authorList>
    </citation>
    <scope>NUCLEOTIDE SEQUENCE</scope>
</reference>
<feature type="non-terminal residue" evidence="1">
    <location>
        <position position="157"/>
    </location>
</feature>
<dbReference type="EMBL" id="BKCJ011246688">
    <property type="protein sequence ID" value="GFD09603.1"/>
    <property type="molecule type" value="Genomic_DNA"/>
</dbReference>
<comment type="caution">
    <text evidence="1">The sequence shown here is derived from an EMBL/GenBank/DDBJ whole genome shotgun (WGS) entry which is preliminary data.</text>
</comment>
<organism evidence="1">
    <name type="scientific">Tanacetum cinerariifolium</name>
    <name type="common">Dalmatian daisy</name>
    <name type="synonym">Chrysanthemum cinerariifolium</name>
    <dbReference type="NCBI Taxonomy" id="118510"/>
    <lineage>
        <taxon>Eukaryota</taxon>
        <taxon>Viridiplantae</taxon>
        <taxon>Streptophyta</taxon>
        <taxon>Embryophyta</taxon>
        <taxon>Tracheophyta</taxon>
        <taxon>Spermatophyta</taxon>
        <taxon>Magnoliopsida</taxon>
        <taxon>eudicotyledons</taxon>
        <taxon>Gunneridae</taxon>
        <taxon>Pentapetalae</taxon>
        <taxon>asterids</taxon>
        <taxon>campanulids</taxon>
        <taxon>Asterales</taxon>
        <taxon>Asteraceae</taxon>
        <taxon>Asteroideae</taxon>
        <taxon>Anthemideae</taxon>
        <taxon>Anthemidinae</taxon>
        <taxon>Tanacetum</taxon>
    </lineage>
</organism>
<protein>
    <submittedName>
        <fullName evidence="1">Uncharacterized protein</fullName>
    </submittedName>
</protein>
<evidence type="ECO:0000313" key="1">
    <source>
        <dbReference type="EMBL" id="GFD09603.1"/>
    </source>
</evidence>